<dbReference type="InterPro" id="IPR005490">
    <property type="entry name" value="LD_TPept_cat_dom"/>
</dbReference>
<keyword evidence="2" id="KW-0808">Transferase</keyword>
<dbReference type="SUPFAM" id="SSF141523">
    <property type="entry name" value="L,D-transpeptidase catalytic domain-like"/>
    <property type="match status" value="1"/>
</dbReference>
<gene>
    <name evidence="9" type="ORF">IAG03_04345</name>
</gene>
<feature type="active site" description="Nucleophile" evidence="6">
    <location>
        <position position="859"/>
    </location>
</feature>
<dbReference type="GO" id="GO:0009252">
    <property type="term" value="P:peptidoglycan biosynthetic process"/>
    <property type="evidence" value="ECO:0007669"/>
    <property type="project" value="UniProtKB-KW"/>
</dbReference>
<keyword evidence="3 6" id="KW-0133">Cell shape</keyword>
<evidence type="ECO:0000313" key="9">
    <source>
        <dbReference type="EMBL" id="MBC8533242.1"/>
    </source>
</evidence>
<dbReference type="GO" id="GO:0008360">
    <property type="term" value="P:regulation of cell shape"/>
    <property type="evidence" value="ECO:0007669"/>
    <property type="project" value="UniProtKB-UniRule"/>
</dbReference>
<comment type="pathway">
    <text evidence="1 6">Cell wall biogenesis; peptidoglycan biosynthesis.</text>
</comment>
<name>A0A926D8C5_9FIRM</name>
<dbReference type="InterPro" id="IPR003343">
    <property type="entry name" value="Big_2"/>
</dbReference>
<evidence type="ECO:0000313" key="10">
    <source>
        <dbReference type="Proteomes" id="UP000651482"/>
    </source>
</evidence>
<feature type="chain" id="PRO_5038908157" evidence="7">
    <location>
        <begin position="25"/>
        <end position="883"/>
    </location>
</feature>
<evidence type="ECO:0000256" key="6">
    <source>
        <dbReference type="PROSITE-ProRule" id="PRU01373"/>
    </source>
</evidence>
<keyword evidence="7" id="KW-0732">Signal</keyword>
<dbReference type="EMBL" id="JACRSN010000005">
    <property type="protein sequence ID" value="MBC8533242.1"/>
    <property type="molecule type" value="Genomic_DNA"/>
</dbReference>
<dbReference type="GO" id="GO:0016740">
    <property type="term" value="F:transferase activity"/>
    <property type="evidence" value="ECO:0007669"/>
    <property type="project" value="UniProtKB-KW"/>
</dbReference>
<dbReference type="Pfam" id="PF02368">
    <property type="entry name" value="Big_2"/>
    <property type="match status" value="5"/>
</dbReference>
<feature type="domain" description="L,D-TPase catalytic" evidence="8">
    <location>
        <begin position="762"/>
        <end position="883"/>
    </location>
</feature>
<dbReference type="Proteomes" id="UP000651482">
    <property type="component" value="Unassembled WGS sequence"/>
</dbReference>
<keyword evidence="10" id="KW-1185">Reference proteome</keyword>
<dbReference type="GO" id="GO:0071555">
    <property type="term" value="P:cell wall organization"/>
    <property type="evidence" value="ECO:0007669"/>
    <property type="project" value="UniProtKB-UniRule"/>
</dbReference>
<dbReference type="Gene3D" id="2.60.40.1080">
    <property type="match status" value="7"/>
</dbReference>
<protein>
    <submittedName>
        <fullName evidence="9">Ig-like domain-containing protein</fullName>
    </submittedName>
</protein>
<comment type="caution">
    <text evidence="9">The sequence shown here is derived from an EMBL/GenBank/DDBJ whole genome shotgun (WGS) entry which is preliminary data.</text>
</comment>
<evidence type="ECO:0000256" key="5">
    <source>
        <dbReference type="ARBA" id="ARBA00023316"/>
    </source>
</evidence>
<keyword evidence="4 6" id="KW-0573">Peptidoglycan synthesis</keyword>
<dbReference type="Gene3D" id="2.40.440.10">
    <property type="entry name" value="L,D-transpeptidase catalytic domain-like"/>
    <property type="match status" value="1"/>
</dbReference>
<dbReference type="CDD" id="cd16913">
    <property type="entry name" value="YkuD_like"/>
    <property type="match status" value="1"/>
</dbReference>
<evidence type="ECO:0000256" key="1">
    <source>
        <dbReference type="ARBA" id="ARBA00004752"/>
    </source>
</evidence>
<evidence type="ECO:0000256" key="2">
    <source>
        <dbReference type="ARBA" id="ARBA00022679"/>
    </source>
</evidence>
<feature type="signal peptide" evidence="7">
    <location>
        <begin position="1"/>
        <end position="24"/>
    </location>
</feature>
<sequence>MVKKGRILALFLCVLCLLSVWVQAEGEEGPLPEDGFRLGLTEEVDLAASLMAQFPNAASLSADDETVVIDGLSIQAAKIGETTLRVLDENGTELAAYPVSVKALPDDISFQQGTVMLQKGDAFQTALEFPENCYAYGITYRSSDETVAVCDAKGLISAVGAGSADITATLANGVSASCTVTVAPVSGSLNETALTLGVGERFTLTAEVSGTSEKPVFETTNAAVATVSKDGVVIAKGAGTAQIMASAAGERLAVCQVTVKDAPKSVSLNQTALTLGVGETYQLKAAVQSGTSGMSGLKFSSSNTAVVSVSGGKLTAKKPGTATITVVAYNGKKATCTVTVKPAPKSVSLNRTKLTLGVGETFDLNSSIPKGSASNIRAYSSSNPSVATVPKSIVTAKKVGTTTITVTTYNGKTATCQVTVKAAPKKVSLNKTSLVLGVGEKFNLNSSVNSGAASFVRLYSSSNPSVATVPHSIVTAKKIGTTTITVKTYNGKTATCKVTVKAAPKKVSLNKTSLVLGVGETFDLNSSIPKGSASNIRSYSSSNPSVATVPNSIVTAKKIGTATITVKTYNGKTATCKVTVKAAPKRIGLNESAVTIAVGEKVDLDSYLNSGAASSRRYSSSNSSVATVKNSIVTGKKAGTATITVKTYNGKKATCKITVKAKESQVVRTMYYPSKVNTTTGLYADKELTIRMGTLSYGTSVTCIDRYLFSSSKVVTSKGKRGWVDADALTFGSGNYTQETDYSAAVKESYINTQKLTSSSNYLIWINLRCQKVNLFERKGGKWKLFRTCTVSTGANSTPTPIGTFTAYAKLNGWFYSTTYIKPVVYFLDGGFAMHSREHWNSDGSLVNSTIGRPISHGCVRMYDNDINWIYKNIPIGTTVYIF</sequence>
<accession>A0A926D8C5</accession>
<dbReference type="InterPro" id="IPR045197">
    <property type="entry name" value="NUP210-like"/>
</dbReference>
<evidence type="ECO:0000256" key="4">
    <source>
        <dbReference type="ARBA" id="ARBA00022984"/>
    </source>
</evidence>
<evidence type="ECO:0000259" key="8">
    <source>
        <dbReference type="PROSITE" id="PS52029"/>
    </source>
</evidence>
<dbReference type="InterPro" id="IPR008964">
    <property type="entry name" value="Invasin/intimin_cell_adhesion"/>
</dbReference>
<dbReference type="AlphaFoldDB" id="A0A926D8C5"/>
<reference evidence="9" key="1">
    <citation type="submission" date="2020-08" db="EMBL/GenBank/DDBJ databases">
        <title>Genome public.</title>
        <authorList>
            <person name="Liu C."/>
            <person name="Sun Q."/>
        </authorList>
    </citation>
    <scope>NUCLEOTIDE SEQUENCE</scope>
    <source>
        <strain evidence="9">NSJ-40</strain>
    </source>
</reference>
<dbReference type="PANTHER" id="PTHR23019:SF0">
    <property type="entry name" value="NUCLEAR PORE MEMBRANE GLYCOPROTEIN 210"/>
    <property type="match status" value="1"/>
</dbReference>
<feature type="active site" description="Proton donor/acceptor" evidence="6">
    <location>
        <position position="835"/>
    </location>
</feature>
<dbReference type="Pfam" id="PF03734">
    <property type="entry name" value="YkuD"/>
    <property type="match status" value="1"/>
</dbReference>
<evidence type="ECO:0000256" key="3">
    <source>
        <dbReference type="ARBA" id="ARBA00022960"/>
    </source>
</evidence>
<keyword evidence="5 6" id="KW-0961">Cell wall biogenesis/degradation</keyword>
<proteinExistence type="predicted"/>
<dbReference type="SUPFAM" id="SSF49373">
    <property type="entry name" value="Invasin/intimin cell-adhesion fragments"/>
    <property type="match status" value="7"/>
</dbReference>
<evidence type="ECO:0000256" key="7">
    <source>
        <dbReference type="SAM" id="SignalP"/>
    </source>
</evidence>
<dbReference type="RefSeq" id="WP_249318593.1">
    <property type="nucleotide sequence ID" value="NZ_JACRSN010000005.1"/>
</dbReference>
<organism evidence="9 10">
    <name type="scientific">Yeguia hominis</name>
    <dbReference type="NCBI Taxonomy" id="2763662"/>
    <lineage>
        <taxon>Bacteria</taxon>
        <taxon>Bacillati</taxon>
        <taxon>Bacillota</taxon>
        <taxon>Clostridia</taxon>
        <taxon>Eubacteriales</taxon>
        <taxon>Yeguiaceae</taxon>
        <taxon>Yeguia</taxon>
    </lineage>
</organism>
<dbReference type="SMART" id="SM00635">
    <property type="entry name" value="BID_2"/>
    <property type="match status" value="7"/>
</dbReference>
<dbReference type="PROSITE" id="PS52029">
    <property type="entry name" value="LD_TPASE"/>
    <property type="match status" value="1"/>
</dbReference>
<dbReference type="InterPro" id="IPR038063">
    <property type="entry name" value="Transpep_catalytic_dom"/>
</dbReference>
<dbReference type="PANTHER" id="PTHR23019">
    <property type="entry name" value="NUCLEAR PORE MEMBRANE GLYCOPROTEIN GP210-RELATED"/>
    <property type="match status" value="1"/>
</dbReference>